<dbReference type="STRING" id="1178515.SY83_03225"/>
<keyword evidence="1" id="KW-1133">Transmembrane helix</keyword>
<evidence type="ECO:0000256" key="1">
    <source>
        <dbReference type="SAM" id="Phobius"/>
    </source>
</evidence>
<evidence type="ECO:0000313" key="3">
    <source>
        <dbReference type="Proteomes" id="UP000076927"/>
    </source>
</evidence>
<reference evidence="2 3" key="1">
    <citation type="submission" date="2015-01" db="EMBL/GenBank/DDBJ databases">
        <title>Paenibacillus swuensis/DY6/whole genome sequencing.</title>
        <authorList>
            <person name="Kim M.K."/>
            <person name="Srinivasan S."/>
            <person name="Lee J.-J."/>
        </authorList>
    </citation>
    <scope>NUCLEOTIDE SEQUENCE [LARGE SCALE GENOMIC DNA]</scope>
    <source>
        <strain evidence="2 3">DY6</strain>
    </source>
</reference>
<evidence type="ECO:0000313" key="2">
    <source>
        <dbReference type="EMBL" id="ANE45493.1"/>
    </source>
</evidence>
<keyword evidence="1" id="KW-0472">Membrane</keyword>
<gene>
    <name evidence="2" type="ORF">SY83_03225</name>
</gene>
<keyword evidence="3" id="KW-1185">Reference proteome</keyword>
<dbReference type="EMBL" id="CP011388">
    <property type="protein sequence ID" value="ANE45493.1"/>
    <property type="molecule type" value="Genomic_DNA"/>
</dbReference>
<feature type="transmembrane region" description="Helical" evidence="1">
    <location>
        <begin position="5"/>
        <end position="23"/>
    </location>
</feature>
<keyword evidence="1" id="KW-0812">Transmembrane</keyword>
<dbReference type="AlphaFoldDB" id="A0A172TFD1"/>
<accession>A0A172TFD1</accession>
<protein>
    <submittedName>
        <fullName evidence="2">Uncharacterized protein</fullName>
    </submittedName>
</protein>
<organism evidence="2 3">
    <name type="scientific">Paenibacillus swuensis</name>
    <dbReference type="NCBI Taxonomy" id="1178515"/>
    <lineage>
        <taxon>Bacteria</taxon>
        <taxon>Bacillati</taxon>
        <taxon>Bacillota</taxon>
        <taxon>Bacilli</taxon>
        <taxon>Bacillales</taxon>
        <taxon>Paenibacillaceae</taxon>
        <taxon>Paenibacillus</taxon>
    </lineage>
</organism>
<dbReference type="PATRIC" id="fig|1178515.4.peg.636"/>
<name>A0A172TFD1_9BACL</name>
<feature type="transmembrane region" description="Helical" evidence="1">
    <location>
        <begin position="43"/>
        <end position="62"/>
    </location>
</feature>
<proteinExistence type="predicted"/>
<dbReference type="RefSeq" id="WP_068604210.1">
    <property type="nucleotide sequence ID" value="NZ_CP011388.1"/>
</dbReference>
<sequence length="72" mass="8311">MRTLMYILVASSSFAVLLVLQMLKNRHGLLTVAGELQPPRSLLSSLWFMFLAGLCTSLYFDWTMRKKKRTKT</sequence>
<dbReference type="KEGG" id="pswu:SY83_03225"/>
<dbReference type="Proteomes" id="UP000076927">
    <property type="component" value="Chromosome"/>
</dbReference>